<dbReference type="KEGG" id="afy:BW247_03845"/>
<dbReference type="AlphaFoldDB" id="A0A1P8UEX1"/>
<keyword evidence="1" id="KW-0472">Membrane</keyword>
<sequence>MTRHPAFGLFLALFGALAITPDTLLMRWSAMSGLEMTVWRGLLMGAVFIGVWVVMRRRQWRADLRSLRSPAGLTVILCECFGTILFSLAIAAAPVAVVLFSVAAAPVFAALLAFVLLREHTHWSTWLATLAVLTGIGVAVFGRVAPDAAAPATANATSALLGAVLGLAVAFCLALNFTTLRRNPELPISLVIGYGSTLAGLITLAVVGPGATLHGNIPAIALTGLVVLPVSFFALAVASRHTSAVNVNLMMLVETVLGPLWVWLGTGQRPTDAMMLGGVIVVGSLALYLSYAGHRRSAARQRDVSTTAPR</sequence>
<feature type="transmembrane region" description="Helical" evidence="1">
    <location>
        <begin position="67"/>
        <end position="90"/>
    </location>
</feature>
<feature type="transmembrane region" description="Helical" evidence="1">
    <location>
        <begin position="217"/>
        <end position="238"/>
    </location>
</feature>
<keyword evidence="1" id="KW-0812">Transmembrane</keyword>
<organism evidence="3 4">
    <name type="scientific">Acidihalobacter ferrooxydans</name>
    <dbReference type="NCBI Taxonomy" id="1765967"/>
    <lineage>
        <taxon>Bacteria</taxon>
        <taxon>Pseudomonadati</taxon>
        <taxon>Pseudomonadota</taxon>
        <taxon>Gammaproteobacteria</taxon>
        <taxon>Chromatiales</taxon>
        <taxon>Ectothiorhodospiraceae</taxon>
        <taxon>Acidihalobacter</taxon>
    </lineage>
</organism>
<dbReference type="PANTHER" id="PTHR22911:SF137">
    <property type="entry name" value="SOLUTE CARRIER FAMILY 35 MEMBER G2-RELATED"/>
    <property type="match status" value="1"/>
</dbReference>
<dbReference type="PANTHER" id="PTHR22911">
    <property type="entry name" value="ACYL-MALONYL CONDENSING ENZYME-RELATED"/>
    <property type="match status" value="1"/>
</dbReference>
<dbReference type="OrthoDB" id="5192439at2"/>
<feature type="transmembrane region" description="Helical" evidence="1">
    <location>
        <begin position="156"/>
        <end position="178"/>
    </location>
</feature>
<evidence type="ECO:0000256" key="1">
    <source>
        <dbReference type="SAM" id="Phobius"/>
    </source>
</evidence>
<evidence type="ECO:0000313" key="3">
    <source>
        <dbReference type="EMBL" id="APZ42328.1"/>
    </source>
</evidence>
<feature type="transmembrane region" description="Helical" evidence="1">
    <location>
        <begin position="245"/>
        <end position="262"/>
    </location>
</feature>
<dbReference type="Pfam" id="PF00892">
    <property type="entry name" value="EamA"/>
    <property type="match status" value="1"/>
</dbReference>
<feature type="transmembrane region" description="Helical" evidence="1">
    <location>
        <begin position="96"/>
        <end position="117"/>
    </location>
</feature>
<dbReference type="Proteomes" id="UP000243807">
    <property type="component" value="Chromosome"/>
</dbReference>
<feature type="transmembrane region" description="Helical" evidence="1">
    <location>
        <begin position="124"/>
        <end position="144"/>
    </location>
</feature>
<name>A0A1P8UEX1_9GAMM</name>
<feature type="transmembrane region" description="Helical" evidence="1">
    <location>
        <begin position="37"/>
        <end position="55"/>
    </location>
</feature>
<gene>
    <name evidence="3" type="ORF">BW247_03845</name>
</gene>
<feature type="domain" description="EamA" evidence="2">
    <location>
        <begin position="7"/>
        <end position="139"/>
    </location>
</feature>
<keyword evidence="4" id="KW-1185">Reference proteome</keyword>
<evidence type="ECO:0000313" key="4">
    <source>
        <dbReference type="Proteomes" id="UP000243807"/>
    </source>
</evidence>
<keyword evidence="1" id="KW-1133">Transmembrane helix</keyword>
<protein>
    <recommendedName>
        <fullName evidence="2">EamA domain-containing protein</fullName>
    </recommendedName>
</protein>
<dbReference type="GO" id="GO:0016020">
    <property type="term" value="C:membrane"/>
    <property type="evidence" value="ECO:0007669"/>
    <property type="project" value="InterPro"/>
</dbReference>
<dbReference type="STRING" id="1765967.BW247_03845"/>
<dbReference type="EMBL" id="CP019434">
    <property type="protein sequence ID" value="APZ42328.1"/>
    <property type="molecule type" value="Genomic_DNA"/>
</dbReference>
<dbReference type="InterPro" id="IPR000620">
    <property type="entry name" value="EamA_dom"/>
</dbReference>
<dbReference type="SUPFAM" id="SSF103481">
    <property type="entry name" value="Multidrug resistance efflux transporter EmrE"/>
    <property type="match status" value="2"/>
</dbReference>
<reference evidence="3 4" key="1">
    <citation type="submission" date="2017-01" db="EMBL/GenBank/DDBJ databases">
        <title>Draft sequence of Acidihalobacter ferrooxidans strain DSM 14175 (strain V8).</title>
        <authorList>
            <person name="Khaleque H.N."/>
            <person name="Ramsay J.P."/>
            <person name="Murphy R.J.T."/>
            <person name="Kaksonen A.H."/>
            <person name="Boxall N.J."/>
            <person name="Watkin E.L.J."/>
        </authorList>
    </citation>
    <scope>NUCLEOTIDE SEQUENCE [LARGE SCALE GENOMIC DNA]</scope>
    <source>
        <strain evidence="3 4">V8</strain>
    </source>
</reference>
<accession>A0A1P8UEX1</accession>
<dbReference type="RefSeq" id="WP_076835860.1">
    <property type="nucleotide sequence ID" value="NZ_CP019434.1"/>
</dbReference>
<evidence type="ECO:0000259" key="2">
    <source>
        <dbReference type="Pfam" id="PF00892"/>
    </source>
</evidence>
<feature type="transmembrane region" description="Helical" evidence="1">
    <location>
        <begin position="190"/>
        <end position="211"/>
    </location>
</feature>
<feature type="transmembrane region" description="Helical" evidence="1">
    <location>
        <begin position="274"/>
        <end position="292"/>
    </location>
</feature>
<dbReference type="InterPro" id="IPR037185">
    <property type="entry name" value="EmrE-like"/>
</dbReference>
<proteinExistence type="predicted"/>